<dbReference type="Pfam" id="PF00582">
    <property type="entry name" value="Usp"/>
    <property type="match status" value="1"/>
</dbReference>
<evidence type="ECO:0000256" key="1">
    <source>
        <dbReference type="ARBA" id="ARBA00008791"/>
    </source>
</evidence>
<dbReference type="PANTHER" id="PTHR46268">
    <property type="entry name" value="STRESS RESPONSE PROTEIN NHAX"/>
    <property type="match status" value="1"/>
</dbReference>
<dbReference type="EMBL" id="CP136924">
    <property type="protein sequence ID" value="WXA01604.1"/>
    <property type="molecule type" value="Genomic_DNA"/>
</dbReference>
<dbReference type="InterPro" id="IPR006016">
    <property type="entry name" value="UspA"/>
</dbReference>
<proteinExistence type="inferred from homology"/>
<reference evidence="3 5" key="1">
    <citation type="submission" date="2023-10" db="EMBL/GenBank/DDBJ databases">
        <title>Culture-based analysis of two novel bacteria associated with mangrove crab gills.</title>
        <authorList>
            <person name="Yang X."/>
            <person name="Garuglieri E."/>
            <person name="Van Goethem M.W."/>
            <person name="Fusi M."/>
            <person name="Marasco R."/>
            <person name="Daffonchio D.G."/>
        </authorList>
    </citation>
    <scope>NUCLEOTIDE SEQUENCE [LARGE SCALE GENOMIC DNA]</scope>
    <source>
        <strain evidence="4">UG2-1</strain>
        <strain evidence="3">UG2-2</strain>
        <strain evidence="5">UG2_2</strain>
    </source>
</reference>
<dbReference type="EMBL" id="CP136925">
    <property type="protein sequence ID" value="WXA13236.1"/>
    <property type="molecule type" value="Genomic_DNA"/>
</dbReference>
<evidence type="ECO:0000313" key="5">
    <source>
        <dbReference type="Proteomes" id="UP001368318"/>
    </source>
</evidence>
<dbReference type="RefSeq" id="WP_338732420.1">
    <property type="nucleotide sequence ID" value="NZ_CP136924.1"/>
</dbReference>
<dbReference type="Proteomes" id="UP001368318">
    <property type="component" value="Chromosome"/>
</dbReference>
<dbReference type="InterPro" id="IPR006015">
    <property type="entry name" value="Universal_stress_UspA"/>
</dbReference>
<organism evidence="3 5">
    <name type="scientific">Mangrovimonas cancribranchiae</name>
    <dbReference type="NCBI Taxonomy" id="3080055"/>
    <lineage>
        <taxon>Bacteria</taxon>
        <taxon>Pseudomonadati</taxon>
        <taxon>Bacteroidota</taxon>
        <taxon>Flavobacteriia</taxon>
        <taxon>Flavobacteriales</taxon>
        <taxon>Flavobacteriaceae</taxon>
        <taxon>Mangrovimonas</taxon>
    </lineage>
</organism>
<dbReference type="SUPFAM" id="SSF52402">
    <property type="entry name" value="Adenine nucleotide alpha hydrolases-like"/>
    <property type="match status" value="2"/>
</dbReference>
<dbReference type="CDD" id="cd00293">
    <property type="entry name" value="USP-like"/>
    <property type="match status" value="1"/>
</dbReference>
<accession>A0AAU6NVB8</accession>
<evidence type="ECO:0000313" key="3">
    <source>
        <dbReference type="EMBL" id="WXA01604.1"/>
    </source>
</evidence>
<dbReference type="AlphaFoldDB" id="A0AAU6NVB8"/>
<dbReference type="Gene3D" id="3.40.50.12370">
    <property type="match status" value="1"/>
</dbReference>
<dbReference type="KEGG" id="mcaa:R3L15_14070"/>
<comment type="similarity">
    <text evidence="1">Belongs to the universal stress protein A family.</text>
</comment>
<protein>
    <submittedName>
        <fullName evidence="3">Universal stress protein</fullName>
    </submittedName>
</protein>
<gene>
    <name evidence="4" type="ORF">R3L15_14070</name>
    <name evidence="3" type="ORF">R3L16_07520</name>
</gene>
<evidence type="ECO:0000259" key="2">
    <source>
        <dbReference type="Pfam" id="PF00582"/>
    </source>
</evidence>
<dbReference type="PRINTS" id="PR01438">
    <property type="entry name" value="UNVRSLSTRESS"/>
</dbReference>
<sequence>MRPILVATNFSERSNNAVLYAASLAKLFNSKLILFNAFRLPIHAANSRLTVKTMDGLIKKNNDKLKEQALSLSKEFNINVEYECKYVDLEQEIEYLMEVNNSRLLVMGMSPKSMEQNLLGNPTTTLISMRKFPVLAVPLNAKFSGIKNVLFACDLMEAIPLKSLARLRQIAMQLQSNVTVFHVENKINELLSKGEVLQNIDNELEPITHIYKNVKSNAVIEEIEKEIKASKADLLVMIPKKYGFWESIVHKSKTRVMASGINIPLLSIAVE</sequence>
<name>A0AAU6NVB8_9FLAO</name>
<dbReference type="PANTHER" id="PTHR46268:SF6">
    <property type="entry name" value="UNIVERSAL STRESS PROTEIN UP12"/>
    <property type="match status" value="1"/>
</dbReference>
<feature type="domain" description="UspA" evidence="2">
    <location>
        <begin position="1"/>
        <end position="138"/>
    </location>
</feature>
<keyword evidence="5" id="KW-1185">Reference proteome</keyword>
<evidence type="ECO:0000313" key="4">
    <source>
        <dbReference type="EMBL" id="WXA13236.1"/>
    </source>
</evidence>